<dbReference type="Proteomes" id="UP001162135">
    <property type="component" value="Unassembled WGS sequence"/>
</dbReference>
<gene>
    <name evidence="1" type="ORF">CUR86_15115</name>
</gene>
<organism evidence="1 2">
    <name type="scientific">Salinicola acroporae</name>
    <dbReference type="NCBI Taxonomy" id="1541440"/>
    <lineage>
        <taxon>Bacteria</taxon>
        <taxon>Pseudomonadati</taxon>
        <taxon>Pseudomonadota</taxon>
        <taxon>Gammaproteobacteria</taxon>
        <taxon>Oceanospirillales</taxon>
        <taxon>Halomonadaceae</taxon>
        <taxon>Salinicola</taxon>
    </lineage>
</organism>
<evidence type="ECO:0000313" key="1">
    <source>
        <dbReference type="EMBL" id="MDH4573629.1"/>
    </source>
</evidence>
<sequence length="185" mass="20466">MAIISVEFNISLLRNIYLQKVWDRHMKAQSAKWVPVAACLLLSACAAGPQSQVNYVKATERFEGTLPCNDCRGIDTDLILQRDAITGAPQSFYLHEVKIDAPGGERVNSTWGKWSINQDINDFERQLYVLSPEVGEARAYVRKDNGNLQPLTDQGTPAIDDEGKSVALEVLTPDLYPAAATDENN</sequence>
<proteinExistence type="predicted"/>
<reference evidence="1" key="2">
    <citation type="submission" date="2017-11" db="EMBL/GenBank/DDBJ databases">
        <authorList>
            <person name="Das S.K."/>
        </authorList>
    </citation>
    <scope>NUCLEOTIDE SEQUENCE</scope>
    <source>
        <strain evidence="1">S4-41</strain>
    </source>
</reference>
<evidence type="ECO:0008006" key="3">
    <source>
        <dbReference type="Google" id="ProtNLM"/>
    </source>
</evidence>
<accession>A0ABT6I8A6</accession>
<dbReference type="Gene3D" id="2.40.128.640">
    <property type="match status" value="1"/>
</dbReference>
<keyword evidence="2" id="KW-1185">Reference proteome</keyword>
<dbReference type="InterPro" id="IPR007298">
    <property type="entry name" value="Cu-R_lipoprotein_NlpE"/>
</dbReference>
<dbReference type="EMBL" id="PGFS01000001">
    <property type="protein sequence ID" value="MDH4573629.1"/>
    <property type="molecule type" value="Genomic_DNA"/>
</dbReference>
<evidence type="ECO:0000313" key="2">
    <source>
        <dbReference type="Proteomes" id="UP001162135"/>
    </source>
</evidence>
<name>A0ABT6I8A6_9GAMM</name>
<reference evidence="1" key="1">
    <citation type="journal article" date="2015" name="Antonie Van Leeuwenhoek">
        <title>Comparative 16S rRNA signatures and multilocus sequence analysis for the genus Salinicola and description of Salinicola acroporae sp. nov., isolated from coral Acropora digitifera.</title>
        <authorList>
            <person name="Lepcha R.T."/>
            <person name="Poddar A."/>
            <person name="Schumann P."/>
            <person name="Das S.K."/>
        </authorList>
    </citation>
    <scope>NUCLEOTIDE SEQUENCE</scope>
    <source>
        <strain evidence="1">S4-41</strain>
    </source>
</reference>
<dbReference type="Pfam" id="PF04170">
    <property type="entry name" value="NlpE"/>
    <property type="match status" value="1"/>
</dbReference>
<comment type="caution">
    <text evidence="1">The sequence shown here is derived from an EMBL/GenBank/DDBJ whole genome shotgun (WGS) entry which is preliminary data.</text>
</comment>
<protein>
    <recommendedName>
        <fullName evidence="3">Copper resistance protein NlpE</fullName>
    </recommendedName>
</protein>